<dbReference type="Proteomes" id="UP000593565">
    <property type="component" value="Unassembled WGS sequence"/>
</dbReference>
<proteinExistence type="predicted"/>
<gene>
    <name evidence="1" type="ORF">AMELA_G00047560</name>
</gene>
<sequence length="139" mass="14864">MWLLAEGCGAKDVIVLILLEQFIDPTSGSYGRVGPLPPSGVARQVQLAEDHLLAYLGAGELLPSSCLSLAPWPLLPALSTETCSTEMGGPYPRDQLPEKAKDGRKHIVEVAVSPHLTHPLILGINWLVVLSVSASDFPF</sequence>
<reference evidence="1 2" key="1">
    <citation type="submission" date="2020-02" db="EMBL/GenBank/DDBJ databases">
        <title>A chromosome-scale genome assembly of the black bullhead catfish (Ameiurus melas).</title>
        <authorList>
            <person name="Wen M."/>
            <person name="Zham M."/>
            <person name="Cabau C."/>
            <person name="Klopp C."/>
            <person name="Donnadieu C."/>
            <person name="Roques C."/>
            <person name="Bouchez O."/>
            <person name="Lampietro C."/>
            <person name="Jouanno E."/>
            <person name="Herpin A."/>
            <person name="Louis A."/>
            <person name="Berthelot C."/>
            <person name="Parey E."/>
            <person name="Roest-Crollius H."/>
            <person name="Braasch I."/>
            <person name="Postlethwait J."/>
            <person name="Robinson-Rechavi M."/>
            <person name="Echchiki A."/>
            <person name="Begum T."/>
            <person name="Montfort J."/>
            <person name="Schartl M."/>
            <person name="Bobe J."/>
            <person name="Guiguen Y."/>
        </authorList>
    </citation>
    <scope>NUCLEOTIDE SEQUENCE [LARGE SCALE GENOMIC DNA]</scope>
    <source>
        <strain evidence="1">M_S1</strain>
        <tissue evidence="1">Blood</tissue>
    </source>
</reference>
<protein>
    <submittedName>
        <fullName evidence="1">Uncharacterized protein</fullName>
    </submittedName>
</protein>
<evidence type="ECO:0000313" key="1">
    <source>
        <dbReference type="EMBL" id="KAF4090059.1"/>
    </source>
</evidence>
<comment type="caution">
    <text evidence="1">The sequence shown here is derived from an EMBL/GenBank/DDBJ whole genome shotgun (WGS) entry which is preliminary data.</text>
</comment>
<dbReference type="AlphaFoldDB" id="A0A7J6B6Q2"/>
<organism evidence="1 2">
    <name type="scientific">Ameiurus melas</name>
    <name type="common">Black bullhead</name>
    <name type="synonym">Silurus melas</name>
    <dbReference type="NCBI Taxonomy" id="219545"/>
    <lineage>
        <taxon>Eukaryota</taxon>
        <taxon>Metazoa</taxon>
        <taxon>Chordata</taxon>
        <taxon>Craniata</taxon>
        <taxon>Vertebrata</taxon>
        <taxon>Euteleostomi</taxon>
        <taxon>Actinopterygii</taxon>
        <taxon>Neopterygii</taxon>
        <taxon>Teleostei</taxon>
        <taxon>Ostariophysi</taxon>
        <taxon>Siluriformes</taxon>
        <taxon>Ictaluridae</taxon>
        <taxon>Ameiurus</taxon>
    </lineage>
</organism>
<evidence type="ECO:0000313" key="2">
    <source>
        <dbReference type="Proteomes" id="UP000593565"/>
    </source>
</evidence>
<keyword evidence="2" id="KW-1185">Reference proteome</keyword>
<accession>A0A7J6B6Q2</accession>
<dbReference type="EMBL" id="JAAGNN010000004">
    <property type="protein sequence ID" value="KAF4090059.1"/>
    <property type="molecule type" value="Genomic_DNA"/>
</dbReference>
<name>A0A7J6B6Q2_AMEME</name>